<protein>
    <recommendedName>
        <fullName evidence="3 9">Phosphate transport system permease protein PstA</fullName>
    </recommendedName>
</protein>
<keyword evidence="5 9" id="KW-1003">Cell membrane</keyword>
<feature type="transmembrane region" description="Helical" evidence="9">
    <location>
        <begin position="366"/>
        <end position="384"/>
    </location>
</feature>
<dbReference type="PROSITE" id="PS50928">
    <property type="entry name" value="ABC_TM1"/>
    <property type="match status" value="1"/>
</dbReference>
<dbReference type="InterPro" id="IPR005672">
    <property type="entry name" value="Phosphate_PstA"/>
</dbReference>
<accession>A0A5R9GFA2</accession>
<proteinExistence type="inferred from homology"/>
<dbReference type="PANTHER" id="PTHR43470">
    <property type="entry name" value="PHOSPHATE TRANSPORT SYSTEM PERMEASE PROTEIN PSTA-RELATED"/>
    <property type="match status" value="1"/>
</dbReference>
<evidence type="ECO:0000256" key="8">
    <source>
        <dbReference type="ARBA" id="ARBA00023136"/>
    </source>
</evidence>
<keyword evidence="8 9" id="KW-0472">Membrane</keyword>
<evidence type="ECO:0000256" key="5">
    <source>
        <dbReference type="ARBA" id="ARBA00022475"/>
    </source>
</evidence>
<sequence length="394" mass="43214">MNKEANNFLHQGANPRKRKRERADTRFRWYGLIALGLALSFLVFFFVDIIGQALPAFKQTEVLVSVNYTEEAKSNYNRAVEHKLTHIVSRAWLRTIPAYLEAHPEAVGTSHDEWVPADSRVDQYVKKHEGHGLKSKYQKEVDALQQEGKVRSSFNIAFFETGDSKMPENAGILAAAVGSVFTLLITMLVAVPIGVMTAIYLEEFATDNRFTRLIEVNINNLAAIPSILYGLLGLAIFISFMGVPRSSALAGGLTLALMTLPLIIIATRAALRAVPESIREAAYGLGASSLQTVWHHVLPLAMPGILTGSIIGLAQAMGETAPLIIVGMMAYIPEPPSSILEATTVLPAQVYTWSTESMHGYIERTAAGILVLLTVLLSLNAMAVRLRNRSEKTW</sequence>
<evidence type="ECO:0000256" key="4">
    <source>
        <dbReference type="ARBA" id="ARBA00022448"/>
    </source>
</evidence>
<dbReference type="AlphaFoldDB" id="A0A5R9GFA2"/>
<comment type="subcellular location">
    <subcellularLocation>
        <location evidence="9">Cell inner membrane</location>
        <topology evidence="9">Multi-pass membrane protein</topology>
    </subcellularLocation>
    <subcellularLocation>
        <location evidence="1">Cell membrane</location>
        <topology evidence="1">Multi-pass membrane protein</topology>
    </subcellularLocation>
</comment>
<comment type="caution">
    <text evidence="11">The sequence shown here is derived from an EMBL/GenBank/DDBJ whole genome shotgun (WGS) entry which is preliminary data.</text>
</comment>
<evidence type="ECO:0000256" key="7">
    <source>
        <dbReference type="ARBA" id="ARBA00022989"/>
    </source>
</evidence>
<evidence type="ECO:0000313" key="11">
    <source>
        <dbReference type="EMBL" id="TLS65686.1"/>
    </source>
</evidence>
<feature type="domain" description="ABC transmembrane type-1" evidence="10">
    <location>
        <begin position="176"/>
        <end position="383"/>
    </location>
</feature>
<keyword evidence="6 9" id="KW-0812">Transmembrane</keyword>
<dbReference type="NCBIfam" id="TIGR00974">
    <property type="entry name" value="3a0107s02c"/>
    <property type="match status" value="1"/>
</dbReference>
<evidence type="ECO:0000256" key="2">
    <source>
        <dbReference type="ARBA" id="ARBA00007069"/>
    </source>
</evidence>
<feature type="transmembrane region" description="Helical" evidence="9">
    <location>
        <begin position="310"/>
        <end position="332"/>
    </location>
</feature>
<evidence type="ECO:0000256" key="9">
    <source>
        <dbReference type="RuleBase" id="RU363043"/>
    </source>
</evidence>
<feature type="transmembrane region" description="Helical" evidence="9">
    <location>
        <begin position="172"/>
        <end position="201"/>
    </location>
</feature>
<dbReference type="GO" id="GO:0035435">
    <property type="term" value="P:phosphate ion transmembrane transport"/>
    <property type="evidence" value="ECO:0007669"/>
    <property type="project" value="InterPro"/>
</dbReference>
<dbReference type="InterPro" id="IPR035906">
    <property type="entry name" value="MetI-like_sf"/>
</dbReference>
<reference evidence="11 12" key="1">
    <citation type="journal article" date="2019" name="Appl. Environ. Microbiol.">
        <title>Environmental Evidence and Genomic Insight of Iron-oxidizing Bacteria Preference Towards More Corrosion Resistant Stainless Steel at Higher Salinities.</title>
        <authorList>
            <person name="Garrison C.E."/>
            <person name="Price K.A."/>
            <person name="Field E.K."/>
        </authorList>
    </citation>
    <scope>NUCLEOTIDE SEQUENCE [LARGE SCALE GENOMIC DNA]</scope>
    <source>
        <strain evidence="11 12">P3</strain>
    </source>
</reference>
<dbReference type="Gene3D" id="1.10.3720.10">
    <property type="entry name" value="MetI-like"/>
    <property type="match status" value="1"/>
</dbReference>
<evidence type="ECO:0000313" key="12">
    <source>
        <dbReference type="Proteomes" id="UP000306585"/>
    </source>
</evidence>
<feature type="transmembrane region" description="Helical" evidence="9">
    <location>
        <begin position="27"/>
        <end position="47"/>
    </location>
</feature>
<feature type="transmembrane region" description="Helical" evidence="9">
    <location>
        <begin position="249"/>
        <end position="271"/>
    </location>
</feature>
<keyword evidence="4" id="KW-0813">Transport</keyword>
<evidence type="ECO:0000256" key="6">
    <source>
        <dbReference type="ARBA" id="ARBA00022692"/>
    </source>
</evidence>
<dbReference type="GO" id="GO:0005886">
    <property type="term" value="C:plasma membrane"/>
    <property type="evidence" value="ECO:0007669"/>
    <property type="project" value="UniProtKB-SubCell"/>
</dbReference>
<gene>
    <name evidence="11" type="primary">pstA</name>
    <name evidence="11" type="ORF">FEF65_11965</name>
</gene>
<evidence type="ECO:0000256" key="1">
    <source>
        <dbReference type="ARBA" id="ARBA00004651"/>
    </source>
</evidence>
<keyword evidence="7 9" id="KW-1133">Transmembrane helix</keyword>
<dbReference type="InterPro" id="IPR000515">
    <property type="entry name" value="MetI-like"/>
</dbReference>
<dbReference type="SUPFAM" id="SSF161098">
    <property type="entry name" value="MetI-like"/>
    <property type="match status" value="1"/>
</dbReference>
<dbReference type="Pfam" id="PF00528">
    <property type="entry name" value="BPD_transp_1"/>
    <property type="match status" value="1"/>
</dbReference>
<organism evidence="11 12">
    <name type="scientific">Mariprofundus erugo</name>
    <dbReference type="NCBI Taxonomy" id="2528639"/>
    <lineage>
        <taxon>Bacteria</taxon>
        <taxon>Pseudomonadati</taxon>
        <taxon>Pseudomonadota</taxon>
        <taxon>Candidatius Mariprofundia</taxon>
        <taxon>Mariprofundales</taxon>
        <taxon>Mariprofundaceae</taxon>
        <taxon>Mariprofundus</taxon>
    </lineage>
</organism>
<dbReference type="EMBL" id="VBRY01000013">
    <property type="protein sequence ID" value="TLS65686.1"/>
    <property type="molecule type" value="Genomic_DNA"/>
</dbReference>
<comment type="similarity">
    <text evidence="2 9">Belongs to the binding-protein-dependent transport system permease family. CysTW subfamily.</text>
</comment>
<name>A0A5R9GFA2_9PROT</name>
<dbReference type="Proteomes" id="UP000306585">
    <property type="component" value="Unassembled WGS sequence"/>
</dbReference>
<evidence type="ECO:0000256" key="3">
    <source>
        <dbReference type="ARBA" id="ARBA00016864"/>
    </source>
</evidence>
<feature type="transmembrane region" description="Helical" evidence="9">
    <location>
        <begin position="221"/>
        <end position="243"/>
    </location>
</feature>
<dbReference type="RefSeq" id="WP_138240064.1">
    <property type="nucleotide sequence ID" value="NZ_VBRY01000013.1"/>
</dbReference>
<dbReference type="OrthoDB" id="5290278at2"/>
<dbReference type="Pfam" id="PF11812">
    <property type="entry name" value="DUF3333"/>
    <property type="match status" value="1"/>
</dbReference>
<dbReference type="GO" id="GO:0005315">
    <property type="term" value="F:phosphate transmembrane transporter activity"/>
    <property type="evidence" value="ECO:0007669"/>
    <property type="project" value="InterPro"/>
</dbReference>
<evidence type="ECO:0000259" key="10">
    <source>
        <dbReference type="PROSITE" id="PS50928"/>
    </source>
</evidence>
<keyword evidence="12" id="KW-1185">Reference proteome</keyword>
<dbReference type="InterPro" id="IPR024573">
    <property type="entry name" value="DUF3333"/>
</dbReference>
<dbReference type="CDD" id="cd06261">
    <property type="entry name" value="TM_PBP2"/>
    <property type="match status" value="1"/>
</dbReference>